<gene>
    <name evidence="2" type="ORF">RN001_011433</name>
</gene>
<accession>A0AAN7S7F4</accession>
<dbReference type="AlphaFoldDB" id="A0AAN7S7F4"/>
<evidence type="ECO:0000256" key="1">
    <source>
        <dbReference type="SAM" id="SignalP"/>
    </source>
</evidence>
<dbReference type="EMBL" id="JARPUR010000005">
    <property type="protein sequence ID" value="KAK4875011.1"/>
    <property type="molecule type" value="Genomic_DNA"/>
</dbReference>
<dbReference type="PANTHER" id="PTHR20997:SF2">
    <property type="entry name" value="EG:BACR42I17.2 PROTEIN-RELATED"/>
    <property type="match status" value="1"/>
</dbReference>
<keyword evidence="3" id="KW-1185">Reference proteome</keyword>
<dbReference type="Proteomes" id="UP001353858">
    <property type="component" value="Unassembled WGS sequence"/>
</dbReference>
<keyword evidence="1" id="KW-0732">Signal</keyword>
<dbReference type="InterPro" id="IPR009832">
    <property type="entry name" value="DUF1397"/>
</dbReference>
<sequence>MKSICVLLLFVGAVYCNTNLVDFNHIPDLSAIPGADYDAIEGLVKDKCKKNGGNNAFKNLQDSVIELKNYVEKNFESNVITKEIEDASKTGSLDEVFKKYCDLKPEVMKHAHKLGGSIESCLEDDEKVIFKIAENITEGLIDFACDKDGERIALFIVEDGFTCIASKSEALQKCGADVATPKMPTTFDKIPTLAVTKQECDDYKKVQECVLNVLETCSNSTPSNVVDSLLTYIYKLSPCSTLK</sequence>
<proteinExistence type="predicted"/>
<feature type="signal peptide" evidence="1">
    <location>
        <begin position="1"/>
        <end position="16"/>
    </location>
</feature>
<evidence type="ECO:0000313" key="2">
    <source>
        <dbReference type="EMBL" id="KAK4875011.1"/>
    </source>
</evidence>
<dbReference type="Pfam" id="PF07165">
    <property type="entry name" value="DUF1397"/>
    <property type="match status" value="1"/>
</dbReference>
<reference evidence="3" key="1">
    <citation type="submission" date="2023-01" db="EMBL/GenBank/DDBJ databases">
        <title>Key to firefly adult light organ development and bioluminescence: homeobox transcription factors regulate luciferase expression and transportation to peroxisome.</title>
        <authorList>
            <person name="Fu X."/>
        </authorList>
    </citation>
    <scope>NUCLEOTIDE SEQUENCE [LARGE SCALE GENOMIC DNA]</scope>
</reference>
<evidence type="ECO:0000313" key="3">
    <source>
        <dbReference type="Proteomes" id="UP001353858"/>
    </source>
</evidence>
<dbReference type="PANTHER" id="PTHR20997">
    <property type="entry name" value="EG:BACR42I17.2 PROTEIN-RELATED"/>
    <property type="match status" value="1"/>
</dbReference>
<protein>
    <submittedName>
        <fullName evidence="2">Uncharacterized protein</fullName>
    </submittedName>
</protein>
<name>A0AAN7S7F4_9COLE</name>
<comment type="caution">
    <text evidence="2">The sequence shown here is derived from an EMBL/GenBank/DDBJ whole genome shotgun (WGS) entry which is preliminary data.</text>
</comment>
<feature type="chain" id="PRO_5042990962" evidence="1">
    <location>
        <begin position="17"/>
        <end position="243"/>
    </location>
</feature>
<organism evidence="2 3">
    <name type="scientific">Aquatica leii</name>
    <dbReference type="NCBI Taxonomy" id="1421715"/>
    <lineage>
        <taxon>Eukaryota</taxon>
        <taxon>Metazoa</taxon>
        <taxon>Ecdysozoa</taxon>
        <taxon>Arthropoda</taxon>
        <taxon>Hexapoda</taxon>
        <taxon>Insecta</taxon>
        <taxon>Pterygota</taxon>
        <taxon>Neoptera</taxon>
        <taxon>Endopterygota</taxon>
        <taxon>Coleoptera</taxon>
        <taxon>Polyphaga</taxon>
        <taxon>Elateriformia</taxon>
        <taxon>Elateroidea</taxon>
        <taxon>Lampyridae</taxon>
        <taxon>Luciolinae</taxon>
        <taxon>Aquatica</taxon>
    </lineage>
</organism>